<dbReference type="GO" id="GO:0004029">
    <property type="term" value="F:aldehyde dehydrogenase (NAD+) activity"/>
    <property type="evidence" value="ECO:0007669"/>
    <property type="project" value="TreeGrafter"/>
</dbReference>
<dbReference type="SUPFAM" id="SSF51735">
    <property type="entry name" value="NAD(P)-binding Rossmann-fold domains"/>
    <property type="match status" value="1"/>
</dbReference>
<dbReference type="Proteomes" id="UP000468735">
    <property type="component" value="Unassembled WGS sequence"/>
</dbReference>
<dbReference type="PANTHER" id="PTHR48079:SF6">
    <property type="entry name" value="NAD(P)-BINDING DOMAIN-CONTAINING PROTEIN-RELATED"/>
    <property type="match status" value="1"/>
</dbReference>
<dbReference type="GO" id="GO:0005737">
    <property type="term" value="C:cytoplasm"/>
    <property type="evidence" value="ECO:0007669"/>
    <property type="project" value="TreeGrafter"/>
</dbReference>
<evidence type="ECO:0000259" key="1">
    <source>
        <dbReference type="Pfam" id="PF01370"/>
    </source>
</evidence>
<dbReference type="InterPro" id="IPR051783">
    <property type="entry name" value="NAD(P)-dependent_oxidoreduct"/>
</dbReference>
<feature type="domain" description="NAD-dependent epimerase/dehydratase" evidence="1">
    <location>
        <begin position="3"/>
        <end position="199"/>
    </location>
</feature>
<dbReference type="EMBL" id="WBMT01000004">
    <property type="protein sequence ID" value="KAB2350241.1"/>
    <property type="molecule type" value="Genomic_DNA"/>
</dbReference>
<dbReference type="Pfam" id="PF01370">
    <property type="entry name" value="Epimerase"/>
    <property type="match status" value="1"/>
</dbReference>
<gene>
    <name evidence="2" type="ORF">F8566_10675</name>
</gene>
<dbReference type="OrthoDB" id="9787292at2"/>
<evidence type="ECO:0000313" key="3">
    <source>
        <dbReference type="Proteomes" id="UP000468735"/>
    </source>
</evidence>
<dbReference type="PANTHER" id="PTHR48079">
    <property type="entry name" value="PROTEIN YEEZ"/>
    <property type="match status" value="1"/>
</dbReference>
<protein>
    <submittedName>
        <fullName evidence="2">NAD(P)-dependent oxidoreductase</fullName>
    </submittedName>
</protein>
<name>A0A6H9YTP4_9ACTN</name>
<dbReference type="AlphaFoldDB" id="A0A6H9YTP4"/>
<keyword evidence="3" id="KW-1185">Reference proteome</keyword>
<comment type="caution">
    <text evidence="2">The sequence shown here is derived from an EMBL/GenBank/DDBJ whole genome shotgun (WGS) entry which is preliminary data.</text>
</comment>
<accession>A0A6H9YTP4</accession>
<evidence type="ECO:0000313" key="2">
    <source>
        <dbReference type="EMBL" id="KAB2350241.1"/>
    </source>
</evidence>
<sequence>MKVLVTNASGAFGRQLVPRLITAGHTVLRTALDVLDAAAVREAVQRTRSEVIVHQATALCGNPGLSKADETSRMHREGTDNLLAAAKESGVRRFVLQSYAVDTYASRREDDPLGTAASLVATIRYVEQAVASAEGIEGLVLRYGDFYGPGTSLQLGEEYLEMVRKRRFPITWRSSFIHVADAARATVAAVERGAPGIYDIVEDGPVPKSEWLPVLARAARAKPPRRVPPWLGGESVTGLFTENRDASNAKAKRELGWEPQAASWRDGFTQMLQP</sequence>
<dbReference type="InterPro" id="IPR036291">
    <property type="entry name" value="NAD(P)-bd_dom_sf"/>
</dbReference>
<dbReference type="Gene3D" id="3.40.50.720">
    <property type="entry name" value="NAD(P)-binding Rossmann-like Domain"/>
    <property type="match status" value="1"/>
</dbReference>
<organism evidence="2 3">
    <name type="scientific">Actinomadura rudentiformis</name>
    <dbReference type="NCBI Taxonomy" id="359158"/>
    <lineage>
        <taxon>Bacteria</taxon>
        <taxon>Bacillati</taxon>
        <taxon>Actinomycetota</taxon>
        <taxon>Actinomycetes</taxon>
        <taxon>Streptosporangiales</taxon>
        <taxon>Thermomonosporaceae</taxon>
        <taxon>Actinomadura</taxon>
    </lineage>
</organism>
<reference evidence="2 3" key="1">
    <citation type="submission" date="2019-09" db="EMBL/GenBank/DDBJ databases">
        <title>Actinomadura physcomitrii sp. nov., a novel actinomycete isolated from moss [Physcomitrium sphaericum (Ludw) Fuernr].</title>
        <authorList>
            <person name="Zhuang X."/>
            <person name="Liu C."/>
        </authorList>
    </citation>
    <scope>NUCLEOTIDE SEQUENCE [LARGE SCALE GENOMIC DNA]</scope>
    <source>
        <strain evidence="2 3">HMC1</strain>
    </source>
</reference>
<proteinExistence type="predicted"/>
<dbReference type="RefSeq" id="WP_151559966.1">
    <property type="nucleotide sequence ID" value="NZ_WBMT01000004.1"/>
</dbReference>
<dbReference type="InterPro" id="IPR001509">
    <property type="entry name" value="Epimerase_deHydtase"/>
</dbReference>